<keyword evidence="9" id="KW-0496">Mitochondrion</keyword>
<dbReference type="PANTHER" id="PTHR35268">
    <property type="entry name" value="PROTEIN CCSMST1"/>
    <property type="match status" value="1"/>
</dbReference>
<comment type="similarity">
    <text evidence="11">Belongs to the UQCC4 family.</text>
</comment>
<evidence type="ECO:0000256" key="3">
    <source>
        <dbReference type="ARBA" id="ARBA00022660"/>
    </source>
</evidence>
<reference evidence="13" key="1">
    <citation type="submission" date="2025-08" db="UniProtKB">
        <authorList>
            <consortium name="Ensembl"/>
        </authorList>
    </citation>
    <scope>IDENTIFICATION</scope>
</reference>
<evidence type="ECO:0000313" key="14">
    <source>
        <dbReference type="Proteomes" id="UP000694560"/>
    </source>
</evidence>
<dbReference type="PANTHER" id="PTHR35268:SF1">
    <property type="entry name" value="UBIQUINOL-CYTOCHROME-C REDUCTASE COMPLEX ASSEMBLY FACTOR 4"/>
    <property type="match status" value="1"/>
</dbReference>
<feature type="region of interest" description="Disordered" evidence="12">
    <location>
        <begin position="30"/>
        <end position="55"/>
    </location>
</feature>
<dbReference type="GO" id="GO:0005743">
    <property type="term" value="C:mitochondrial inner membrane"/>
    <property type="evidence" value="ECO:0007669"/>
    <property type="project" value="UniProtKB-SubCell"/>
</dbReference>
<keyword evidence="4" id="KW-0812">Transmembrane</keyword>
<dbReference type="AlphaFoldDB" id="A0A8C5TJ08"/>
<evidence type="ECO:0000256" key="8">
    <source>
        <dbReference type="ARBA" id="ARBA00022989"/>
    </source>
</evidence>
<keyword evidence="14" id="KW-1185">Reference proteome</keyword>
<keyword evidence="3" id="KW-0679">Respiratory chain</keyword>
<protein>
    <submittedName>
        <fullName evidence="13">Uncharacterized protein</fullName>
    </submittedName>
</protein>
<dbReference type="OrthoDB" id="5783753at2759"/>
<keyword evidence="10" id="KW-0472">Membrane</keyword>
<evidence type="ECO:0000313" key="13">
    <source>
        <dbReference type="Ensembl" id="ENSMCSP00000005542.1"/>
    </source>
</evidence>
<comment type="subcellular location">
    <subcellularLocation>
        <location evidence="1">Mitochondrion inner membrane</location>
        <topology evidence="1">Single-pass membrane protein</topology>
    </subcellularLocation>
</comment>
<sequence length="134" mass="14814">AGEERDASVPRPAHSLCLCRARWAWSVPGPRRGLARPRDTDGAEPVGGKPIPFSGSKASPRFWSVSRSMGSDHERPLVKVLSLSVLCTGLLLWCVFRGRTEFDERLEKEVLPGQIVDSSHTARERNAPLQLQKS</sequence>
<dbReference type="InterPro" id="IPR029160">
    <property type="entry name" value="UQCC4"/>
</dbReference>
<evidence type="ECO:0000256" key="4">
    <source>
        <dbReference type="ARBA" id="ARBA00022692"/>
    </source>
</evidence>
<dbReference type="InterPro" id="IPR023248">
    <property type="entry name" value="UQCC4_vert"/>
</dbReference>
<dbReference type="Ensembl" id="ENSMCST00000005666.1">
    <property type="protein sequence ID" value="ENSMCSP00000005542.1"/>
    <property type="gene ID" value="ENSMCSG00000004016.1"/>
</dbReference>
<accession>A0A8C5TJ08</accession>
<keyword evidence="6" id="KW-0999">Mitochondrion inner membrane</keyword>
<keyword evidence="8" id="KW-1133">Transmembrane helix</keyword>
<proteinExistence type="inferred from homology"/>
<evidence type="ECO:0000256" key="1">
    <source>
        <dbReference type="ARBA" id="ARBA00004434"/>
    </source>
</evidence>
<dbReference type="Proteomes" id="UP000694560">
    <property type="component" value="Unplaced"/>
</dbReference>
<reference evidence="13" key="2">
    <citation type="submission" date="2025-09" db="UniProtKB">
        <authorList>
            <consortium name="Ensembl"/>
        </authorList>
    </citation>
    <scope>IDENTIFICATION</scope>
</reference>
<evidence type="ECO:0000256" key="9">
    <source>
        <dbReference type="ARBA" id="ARBA00023128"/>
    </source>
</evidence>
<keyword evidence="2" id="KW-0813">Transport</keyword>
<evidence type="ECO:0000256" key="6">
    <source>
        <dbReference type="ARBA" id="ARBA00022792"/>
    </source>
</evidence>
<evidence type="ECO:0000256" key="5">
    <source>
        <dbReference type="ARBA" id="ARBA00022729"/>
    </source>
</evidence>
<keyword evidence="5" id="KW-0732">Signal</keyword>
<evidence type="ECO:0000256" key="7">
    <source>
        <dbReference type="ARBA" id="ARBA00022982"/>
    </source>
</evidence>
<keyword evidence="7" id="KW-0249">Electron transport</keyword>
<evidence type="ECO:0000256" key="2">
    <source>
        <dbReference type="ARBA" id="ARBA00022448"/>
    </source>
</evidence>
<evidence type="ECO:0000256" key="12">
    <source>
        <dbReference type="SAM" id="MobiDB-lite"/>
    </source>
</evidence>
<name>A0A8C5TJ08_9PASS</name>
<dbReference type="PRINTS" id="PR02042">
    <property type="entry name" value="CCSMST1"/>
</dbReference>
<organism evidence="13 14">
    <name type="scientific">Malurus cyaneus samueli</name>
    <dbReference type="NCBI Taxonomy" id="2593467"/>
    <lineage>
        <taxon>Eukaryota</taxon>
        <taxon>Metazoa</taxon>
        <taxon>Chordata</taxon>
        <taxon>Craniata</taxon>
        <taxon>Vertebrata</taxon>
        <taxon>Euteleostomi</taxon>
        <taxon>Archelosauria</taxon>
        <taxon>Archosauria</taxon>
        <taxon>Dinosauria</taxon>
        <taxon>Saurischia</taxon>
        <taxon>Theropoda</taxon>
        <taxon>Coelurosauria</taxon>
        <taxon>Aves</taxon>
        <taxon>Neognathae</taxon>
        <taxon>Neoaves</taxon>
        <taxon>Telluraves</taxon>
        <taxon>Australaves</taxon>
        <taxon>Passeriformes</taxon>
        <taxon>Meliphagoidea</taxon>
        <taxon>Maluridae</taxon>
        <taxon>Malurus</taxon>
    </lineage>
</organism>
<dbReference type="Pfam" id="PF15013">
    <property type="entry name" value="CCSMST1"/>
    <property type="match status" value="1"/>
</dbReference>
<evidence type="ECO:0000256" key="11">
    <source>
        <dbReference type="ARBA" id="ARBA00034713"/>
    </source>
</evidence>
<evidence type="ECO:0000256" key="10">
    <source>
        <dbReference type="ARBA" id="ARBA00023136"/>
    </source>
</evidence>